<accession>A0A382K040</accession>
<gene>
    <name evidence="2" type="ORF">METZ01_LOCUS269736</name>
</gene>
<dbReference type="EMBL" id="UINC01077090">
    <property type="protein sequence ID" value="SVC16882.1"/>
    <property type="molecule type" value="Genomic_DNA"/>
</dbReference>
<protein>
    <submittedName>
        <fullName evidence="2">Uncharacterized protein</fullName>
    </submittedName>
</protein>
<dbReference type="AlphaFoldDB" id="A0A382K040"/>
<organism evidence="2">
    <name type="scientific">marine metagenome</name>
    <dbReference type="NCBI Taxonomy" id="408172"/>
    <lineage>
        <taxon>unclassified sequences</taxon>
        <taxon>metagenomes</taxon>
        <taxon>ecological metagenomes</taxon>
    </lineage>
</organism>
<sequence>MEEVPVVEATSEDDMHFDPEHQMMTGPDGELYFELFGAFGTYSSWYTSGKWIKGHWTRTNKWVGGRYRSSKSDRRKGK</sequence>
<name>A0A382K040_9ZZZZ</name>
<evidence type="ECO:0000313" key="2">
    <source>
        <dbReference type="EMBL" id="SVC16882.1"/>
    </source>
</evidence>
<feature type="region of interest" description="Disordered" evidence="1">
    <location>
        <begin position="1"/>
        <end position="21"/>
    </location>
</feature>
<evidence type="ECO:0000256" key="1">
    <source>
        <dbReference type="SAM" id="MobiDB-lite"/>
    </source>
</evidence>
<reference evidence="2" key="1">
    <citation type="submission" date="2018-05" db="EMBL/GenBank/DDBJ databases">
        <authorList>
            <person name="Lanie J.A."/>
            <person name="Ng W.-L."/>
            <person name="Kazmierczak K.M."/>
            <person name="Andrzejewski T.M."/>
            <person name="Davidsen T.M."/>
            <person name="Wayne K.J."/>
            <person name="Tettelin H."/>
            <person name="Glass J.I."/>
            <person name="Rusch D."/>
            <person name="Podicherti R."/>
            <person name="Tsui H.-C.T."/>
            <person name="Winkler M.E."/>
        </authorList>
    </citation>
    <scope>NUCLEOTIDE SEQUENCE</scope>
</reference>
<proteinExistence type="predicted"/>